<dbReference type="InterPro" id="IPR035093">
    <property type="entry name" value="RelE/ParE_toxin_dom_sf"/>
</dbReference>
<evidence type="ECO:0000313" key="2">
    <source>
        <dbReference type="EMBL" id="RGS46024.1"/>
    </source>
</evidence>
<protein>
    <submittedName>
        <fullName evidence="2">Type II toxin-antitoxin system RelE/ParE family toxin</fullName>
    </submittedName>
</protein>
<dbReference type="RefSeq" id="WP_117992560.1">
    <property type="nucleotide sequence ID" value="NZ_JAHOET010000134.1"/>
</dbReference>
<evidence type="ECO:0000256" key="1">
    <source>
        <dbReference type="ARBA" id="ARBA00022649"/>
    </source>
</evidence>
<reference evidence="2 3" key="1">
    <citation type="submission" date="2018-08" db="EMBL/GenBank/DDBJ databases">
        <title>A genome reference for cultivated species of the human gut microbiota.</title>
        <authorList>
            <person name="Zou Y."/>
            <person name="Xue W."/>
            <person name="Luo G."/>
        </authorList>
    </citation>
    <scope>NUCLEOTIDE SEQUENCE [LARGE SCALE GENOMIC DNA]</scope>
    <source>
        <strain evidence="2 3">AF22-10AC</strain>
    </source>
</reference>
<dbReference type="AlphaFoldDB" id="A0A412J109"/>
<comment type="caution">
    <text evidence="2">The sequence shown here is derived from an EMBL/GenBank/DDBJ whole genome shotgun (WGS) entry which is preliminary data.</text>
</comment>
<proteinExistence type="predicted"/>
<dbReference type="InterPro" id="IPR007712">
    <property type="entry name" value="RelE/ParE_toxin"/>
</dbReference>
<keyword evidence="1" id="KW-1277">Toxin-antitoxin system</keyword>
<evidence type="ECO:0000313" key="3">
    <source>
        <dbReference type="Proteomes" id="UP000285274"/>
    </source>
</evidence>
<name>A0A412J109_9FIRM</name>
<dbReference type="Proteomes" id="UP000285274">
    <property type="component" value="Unassembled WGS sequence"/>
</dbReference>
<sequence>MDYKVIFTENALEDMDSIVEYLLFHLRNKQAANHFIDSVENGKFVLSNSAESFQLCLNPRLRSKGYRRLNLDKTKYFLLYRTENSIVFIDGIYHQLQDYENKIK</sequence>
<dbReference type="Gene3D" id="3.30.2310.20">
    <property type="entry name" value="RelE-like"/>
    <property type="match status" value="1"/>
</dbReference>
<dbReference type="EMBL" id="QRVM01000028">
    <property type="protein sequence ID" value="RGS46024.1"/>
    <property type="molecule type" value="Genomic_DNA"/>
</dbReference>
<gene>
    <name evidence="2" type="ORF">DWX92_06795</name>
</gene>
<dbReference type="Pfam" id="PF05016">
    <property type="entry name" value="ParE_toxin"/>
    <property type="match status" value="1"/>
</dbReference>
<accession>A0A412J109</accession>
<organism evidence="2 3">
    <name type="scientific">Holdemanella biformis</name>
    <dbReference type="NCBI Taxonomy" id="1735"/>
    <lineage>
        <taxon>Bacteria</taxon>
        <taxon>Bacillati</taxon>
        <taxon>Bacillota</taxon>
        <taxon>Erysipelotrichia</taxon>
        <taxon>Erysipelotrichales</taxon>
        <taxon>Erysipelotrichaceae</taxon>
        <taxon>Holdemanella</taxon>
    </lineage>
</organism>